<dbReference type="Pfam" id="PF22693">
    <property type="entry name" value="MACPF_1"/>
    <property type="match status" value="1"/>
</dbReference>
<dbReference type="Proteomes" id="UP000326799">
    <property type="component" value="Unassembled WGS sequence"/>
</dbReference>
<feature type="domain" description="MACPF-like" evidence="2">
    <location>
        <begin position="382"/>
        <end position="511"/>
    </location>
</feature>
<evidence type="ECO:0000256" key="1">
    <source>
        <dbReference type="SAM" id="MobiDB-lite"/>
    </source>
</evidence>
<sequence>MSGGSSPSIILRVYSYEPGTKTTKQKRTLELPTKDDLSTIDLGFIRGLLSVNGVFESPDATAPFCNTLGAEMSDDMTFKMYLDQLDEPEAESDTKADSALAKTESEPGRLSKASKESSPVGDILKVYYKKKKVTSKMDDAATDFLKKQLDLKLQEAPQLKDVRAELLASAFKGSEWKALTPGDRHHAANLTERDWSVLMRTNCLLSGFKLVTSVVKTSDSNGGTVKKTICDGVARTPFNAFKLKPRIFKDYEVAAPPSSGNGAKTSTEKANLEFHIPRFRVDDAANIDVVETRNTLKKSLAESSFSKTSLEASMGGGFWGVSAAAKGGFANDSKDLSVDANTENHHDIHVTYNFPRVSIFLDETSLELTPEVMEDIPKVRGKESLKAFGNKYGDIFSRQVKVGGKLTSTNKVNSKAKTNEKQRENALKVSAALSFSGLYGSGGAEGSLSTGDKHKDGETTQEFDSILTWHATGGDATLSNDPPSWCGTVGNFYNWRVVEHDNIISLAELISTFKDFKHVQNQFERAAQLDEDDKMTGDRIYL</sequence>
<dbReference type="InterPro" id="IPR054586">
    <property type="entry name" value="MACPF_1_fungal"/>
</dbReference>
<reference evidence="3 4" key="1">
    <citation type="submission" date="2019-04" db="EMBL/GenBank/DDBJ databases">
        <title>Fungal friends and foes A comparative genomics study of 23 Aspergillus species from section Flavi.</title>
        <authorList>
            <consortium name="DOE Joint Genome Institute"/>
            <person name="Kjaerbolling I."/>
            <person name="Vesth T.C."/>
            <person name="Frisvad J.C."/>
            <person name="Nybo J.L."/>
            <person name="Theobald S."/>
            <person name="Kildgaard S."/>
            <person name="Petersen T.I."/>
            <person name="Kuo A."/>
            <person name="Sato A."/>
            <person name="Lyhne E.K."/>
            <person name="Kogle M.E."/>
            <person name="Wiebenga A."/>
            <person name="Kun R.S."/>
            <person name="Lubbers R.J."/>
            <person name="Makela M.R."/>
            <person name="Barry K."/>
            <person name="Chovatia M."/>
            <person name="Clum A."/>
            <person name="Daum C."/>
            <person name="Haridas S."/>
            <person name="He G."/>
            <person name="LaButti K."/>
            <person name="Lipzen A."/>
            <person name="Mondo S."/>
            <person name="Pangilinan J."/>
            <person name="Riley R."/>
            <person name="Salamov A."/>
            <person name="Simmons B.A."/>
            <person name="Magnuson J.K."/>
            <person name="Henrissat B."/>
            <person name="Mortensen U.H."/>
            <person name="Larsen T.O."/>
            <person name="De vries R.P."/>
            <person name="Grigoriev I.V."/>
            <person name="Machida M."/>
            <person name="Baker S.E."/>
            <person name="Andersen M.R."/>
        </authorList>
    </citation>
    <scope>NUCLEOTIDE SEQUENCE [LARGE SCALE GENOMIC DNA]</scope>
    <source>
        <strain evidence="3 4">CBS 126849</strain>
    </source>
</reference>
<gene>
    <name evidence="3" type="ORF">BDV33DRAFT_199189</name>
</gene>
<feature type="compositionally biased region" description="Basic and acidic residues" evidence="1">
    <location>
        <begin position="103"/>
        <end position="115"/>
    </location>
</feature>
<protein>
    <recommendedName>
        <fullName evidence="2">MACPF-like domain-containing protein</fullName>
    </recommendedName>
</protein>
<dbReference type="AlphaFoldDB" id="A0A5N6F585"/>
<feature type="region of interest" description="Disordered" evidence="1">
    <location>
        <begin position="89"/>
        <end position="116"/>
    </location>
</feature>
<proteinExistence type="predicted"/>
<accession>A0A5N6F585</accession>
<name>A0A5N6F585_9EURO</name>
<keyword evidence="4" id="KW-1185">Reference proteome</keyword>
<evidence type="ECO:0000313" key="3">
    <source>
        <dbReference type="EMBL" id="KAB8224906.1"/>
    </source>
</evidence>
<evidence type="ECO:0000313" key="4">
    <source>
        <dbReference type="Proteomes" id="UP000326799"/>
    </source>
</evidence>
<organism evidence="3 4">
    <name type="scientific">Aspergillus novoparasiticus</name>
    <dbReference type="NCBI Taxonomy" id="986946"/>
    <lineage>
        <taxon>Eukaryota</taxon>
        <taxon>Fungi</taxon>
        <taxon>Dikarya</taxon>
        <taxon>Ascomycota</taxon>
        <taxon>Pezizomycotina</taxon>
        <taxon>Eurotiomycetes</taxon>
        <taxon>Eurotiomycetidae</taxon>
        <taxon>Eurotiales</taxon>
        <taxon>Aspergillaceae</taxon>
        <taxon>Aspergillus</taxon>
        <taxon>Aspergillus subgen. Circumdati</taxon>
    </lineage>
</organism>
<evidence type="ECO:0000259" key="2">
    <source>
        <dbReference type="Pfam" id="PF22693"/>
    </source>
</evidence>
<dbReference type="EMBL" id="ML733397">
    <property type="protein sequence ID" value="KAB8224906.1"/>
    <property type="molecule type" value="Genomic_DNA"/>
</dbReference>